<sequence length="79" mass="9148">MAIIRSITNLPWNHHFTNLMIISFMHIPVSSRNGFILILIFNIPNEPLRIIISDTWETLHTRCHICTSTGLSHKLLIKT</sequence>
<keyword evidence="2" id="KW-1185">Reference proteome</keyword>
<dbReference type="EMBL" id="KN443437">
    <property type="protein sequence ID" value="KHG28062.1"/>
    <property type="molecule type" value="Genomic_DNA"/>
</dbReference>
<organism evidence="1 2">
    <name type="scientific">Gossypium arboreum</name>
    <name type="common">Tree cotton</name>
    <name type="synonym">Gossypium nanking</name>
    <dbReference type="NCBI Taxonomy" id="29729"/>
    <lineage>
        <taxon>Eukaryota</taxon>
        <taxon>Viridiplantae</taxon>
        <taxon>Streptophyta</taxon>
        <taxon>Embryophyta</taxon>
        <taxon>Tracheophyta</taxon>
        <taxon>Spermatophyta</taxon>
        <taxon>Magnoliopsida</taxon>
        <taxon>eudicotyledons</taxon>
        <taxon>Gunneridae</taxon>
        <taxon>Pentapetalae</taxon>
        <taxon>rosids</taxon>
        <taxon>malvids</taxon>
        <taxon>Malvales</taxon>
        <taxon>Malvaceae</taxon>
        <taxon>Malvoideae</taxon>
        <taxon>Gossypium</taxon>
    </lineage>
</organism>
<proteinExistence type="predicted"/>
<reference evidence="2" key="1">
    <citation type="submission" date="2014-09" db="EMBL/GenBank/DDBJ databases">
        <authorList>
            <person name="Mudge J."/>
            <person name="Ramaraj T."/>
            <person name="Lindquist I.E."/>
            <person name="Bharti A.K."/>
            <person name="Sundararajan A."/>
            <person name="Cameron C.T."/>
            <person name="Woodward J.E."/>
            <person name="May G.D."/>
            <person name="Brubaker C."/>
            <person name="Broadhvest J."/>
            <person name="Wilkins T.A."/>
        </authorList>
    </citation>
    <scope>NUCLEOTIDE SEQUENCE</scope>
    <source>
        <strain evidence="2">cv. AKA8401</strain>
    </source>
</reference>
<name>A0A0B0PT91_GOSAR</name>
<evidence type="ECO:0000313" key="1">
    <source>
        <dbReference type="EMBL" id="KHG28062.1"/>
    </source>
</evidence>
<gene>
    <name evidence="1" type="ORF">F383_11605</name>
</gene>
<protein>
    <submittedName>
        <fullName evidence="1">Uncharacterized protein</fullName>
    </submittedName>
</protein>
<accession>A0A0B0PT91</accession>
<dbReference type="Proteomes" id="UP000032142">
    <property type="component" value="Unassembled WGS sequence"/>
</dbReference>
<evidence type="ECO:0000313" key="2">
    <source>
        <dbReference type="Proteomes" id="UP000032142"/>
    </source>
</evidence>
<dbReference type="AlphaFoldDB" id="A0A0B0PT91"/>